<dbReference type="GeneID" id="27667737"/>
<dbReference type="AlphaFoldDB" id="A0A0F2LY04"/>
<organism evidence="1 2">
    <name type="scientific">Sporothrix schenckii 1099-18</name>
    <dbReference type="NCBI Taxonomy" id="1397361"/>
    <lineage>
        <taxon>Eukaryota</taxon>
        <taxon>Fungi</taxon>
        <taxon>Dikarya</taxon>
        <taxon>Ascomycota</taxon>
        <taxon>Pezizomycotina</taxon>
        <taxon>Sordariomycetes</taxon>
        <taxon>Sordariomycetidae</taxon>
        <taxon>Ophiostomatales</taxon>
        <taxon>Ophiostomataceae</taxon>
        <taxon>Sporothrix</taxon>
    </lineage>
</organism>
<dbReference type="Proteomes" id="UP000033710">
    <property type="component" value="Unassembled WGS sequence"/>
</dbReference>
<proteinExistence type="predicted"/>
<dbReference type="KEGG" id="ssck:SPSK_05722"/>
<accession>A0A0F2LY04</accession>
<dbReference type="EMBL" id="AXCR01000012">
    <property type="protein sequence ID" value="KJR80776.1"/>
    <property type="molecule type" value="Genomic_DNA"/>
</dbReference>
<dbReference type="VEuPathDB" id="FungiDB:SPSK_05722"/>
<dbReference type="RefSeq" id="XP_016583452.1">
    <property type="nucleotide sequence ID" value="XM_016732460.1"/>
</dbReference>
<evidence type="ECO:0000313" key="2">
    <source>
        <dbReference type="Proteomes" id="UP000033710"/>
    </source>
</evidence>
<evidence type="ECO:0000313" key="1">
    <source>
        <dbReference type="EMBL" id="KJR80776.1"/>
    </source>
</evidence>
<name>A0A0F2LY04_SPOSC</name>
<reference evidence="1 2" key="2">
    <citation type="journal article" date="2015" name="Eukaryot. Cell">
        <title>Asexual propagation of a virulent clone complex in a human and feline outbreak of sporotrichosis.</title>
        <authorList>
            <person name="Teixeira Mde M."/>
            <person name="Rodrigues A.M."/>
            <person name="Tsui C.K."/>
            <person name="de Almeida L.G."/>
            <person name="Van Diepeningen A.D."/>
            <person name="van den Ende B.G."/>
            <person name="Fernandes G.F."/>
            <person name="Kano R."/>
            <person name="Hamelin R.C."/>
            <person name="Lopes-Bezerra L.M."/>
            <person name="Vasconcelos A.T."/>
            <person name="de Hoog S."/>
            <person name="de Camargo Z.P."/>
            <person name="Felipe M.S."/>
        </authorList>
    </citation>
    <scope>NUCLEOTIDE SEQUENCE [LARGE SCALE GENOMIC DNA]</scope>
    <source>
        <strain evidence="1 2">1099-18</strain>
    </source>
</reference>
<protein>
    <submittedName>
        <fullName evidence="1">Uncharacterized protein</fullName>
    </submittedName>
</protein>
<reference evidence="1 2" key="1">
    <citation type="journal article" date="2014" name="BMC Genomics">
        <title>Comparative genomics of the major fungal agents of human and animal Sporotrichosis: Sporothrix schenckii and Sporothrix brasiliensis.</title>
        <authorList>
            <person name="Teixeira M.M."/>
            <person name="de Almeida L.G."/>
            <person name="Kubitschek-Barreira P."/>
            <person name="Alves F.L."/>
            <person name="Kioshima E.S."/>
            <person name="Abadio A.K."/>
            <person name="Fernandes L."/>
            <person name="Derengowski L.S."/>
            <person name="Ferreira K.S."/>
            <person name="Souza R.C."/>
            <person name="Ruiz J.C."/>
            <person name="de Andrade N.C."/>
            <person name="Paes H.C."/>
            <person name="Nicola A.M."/>
            <person name="Albuquerque P."/>
            <person name="Gerber A.L."/>
            <person name="Martins V.P."/>
            <person name="Peconick L.D."/>
            <person name="Neto A.V."/>
            <person name="Chaucanez C.B."/>
            <person name="Silva P.A."/>
            <person name="Cunha O.L."/>
            <person name="de Oliveira F.F."/>
            <person name="dos Santos T.C."/>
            <person name="Barros A.L."/>
            <person name="Soares M.A."/>
            <person name="de Oliveira L.M."/>
            <person name="Marini M.M."/>
            <person name="Villalobos-Duno H."/>
            <person name="Cunha M.M."/>
            <person name="de Hoog S."/>
            <person name="da Silveira J.F."/>
            <person name="Henrissat B."/>
            <person name="Nino-Vega G.A."/>
            <person name="Cisalpino P.S."/>
            <person name="Mora-Montes H.M."/>
            <person name="Almeida S.R."/>
            <person name="Stajich J.E."/>
            <person name="Lopes-Bezerra L.M."/>
            <person name="Vasconcelos A.T."/>
            <person name="Felipe M.S."/>
        </authorList>
    </citation>
    <scope>NUCLEOTIDE SEQUENCE [LARGE SCALE GENOMIC DNA]</scope>
    <source>
        <strain evidence="1 2">1099-18</strain>
    </source>
</reference>
<comment type="caution">
    <text evidence="1">The sequence shown here is derived from an EMBL/GenBank/DDBJ whole genome shotgun (WGS) entry which is preliminary data.</text>
</comment>
<gene>
    <name evidence="1" type="ORF">SPSK_05722</name>
</gene>
<sequence>MSSHAPVSQWPMPVSPMAFDFPPRRSVSMQEWGQTCSQGGYAQGGQTRGSGLGVHDGICTGEHPMALPLPGELQAQQELLLMGQAPSVGNEFHGRRRSMGS</sequence>